<gene>
    <name evidence="2" type="ORF">M427DRAFT_145768</name>
</gene>
<evidence type="ECO:0000313" key="3">
    <source>
        <dbReference type="Proteomes" id="UP000070544"/>
    </source>
</evidence>
<evidence type="ECO:0000313" key="2">
    <source>
        <dbReference type="EMBL" id="KXS15011.1"/>
    </source>
</evidence>
<sequence length="275" mass="30025">MRPLRKAASKASELIIFQLRGENLANHDPKANSNALDAAEAIISPTATKRRLSDDEEYKGDSENESSLKRQRKSDGEKATKESTNLDNMPLEVLERIVMISGGKSPSNSTCRHQTQGLGSIVLGLRLLEGKAMLRPSLLDMPGAQVAKLGAAVVAGAGPVPNPPVPGKNHTSGKINKGDSKFYYHISDEDLMKLPCAKVRHQSGRGNTKHVWVEYLYNHSQVLECARKKWGGDDGIQARGALRDRQYNDRLARQEESAEQDTANGSAELEVVTDS</sequence>
<name>A0A139ADZ1_GONPJ</name>
<evidence type="ECO:0000256" key="1">
    <source>
        <dbReference type="SAM" id="MobiDB-lite"/>
    </source>
</evidence>
<keyword evidence="3" id="KW-1185">Reference proteome</keyword>
<feature type="compositionally biased region" description="Basic and acidic residues" evidence="1">
    <location>
        <begin position="59"/>
        <end position="81"/>
    </location>
</feature>
<protein>
    <submittedName>
        <fullName evidence="2">Uncharacterized protein</fullName>
    </submittedName>
</protein>
<dbReference type="Proteomes" id="UP000070544">
    <property type="component" value="Unassembled WGS sequence"/>
</dbReference>
<feature type="region of interest" description="Disordered" evidence="1">
    <location>
        <begin position="250"/>
        <end position="275"/>
    </location>
</feature>
<organism evidence="2 3">
    <name type="scientific">Gonapodya prolifera (strain JEL478)</name>
    <name type="common">Monoblepharis prolifera</name>
    <dbReference type="NCBI Taxonomy" id="1344416"/>
    <lineage>
        <taxon>Eukaryota</taxon>
        <taxon>Fungi</taxon>
        <taxon>Fungi incertae sedis</taxon>
        <taxon>Chytridiomycota</taxon>
        <taxon>Chytridiomycota incertae sedis</taxon>
        <taxon>Monoblepharidomycetes</taxon>
        <taxon>Monoblepharidales</taxon>
        <taxon>Gonapodyaceae</taxon>
        <taxon>Gonapodya</taxon>
    </lineage>
</organism>
<accession>A0A139ADZ1</accession>
<dbReference type="CDD" id="cd21075">
    <property type="entry name" value="DBD_XPA-like"/>
    <property type="match status" value="1"/>
</dbReference>
<proteinExistence type="predicted"/>
<reference evidence="2 3" key="1">
    <citation type="journal article" date="2015" name="Genome Biol. Evol.">
        <title>Phylogenomic analyses indicate that early fungi evolved digesting cell walls of algal ancestors of land plants.</title>
        <authorList>
            <person name="Chang Y."/>
            <person name="Wang S."/>
            <person name="Sekimoto S."/>
            <person name="Aerts A.L."/>
            <person name="Choi C."/>
            <person name="Clum A."/>
            <person name="LaButti K.M."/>
            <person name="Lindquist E.A."/>
            <person name="Yee Ngan C."/>
            <person name="Ohm R.A."/>
            <person name="Salamov A.A."/>
            <person name="Grigoriev I.V."/>
            <person name="Spatafora J.W."/>
            <person name="Berbee M.L."/>
        </authorList>
    </citation>
    <scope>NUCLEOTIDE SEQUENCE [LARGE SCALE GENOMIC DNA]</scope>
    <source>
        <strain evidence="2 3">JEL478</strain>
    </source>
</reference>
<dbReference type="AlphaFoldDB" id="A0A139ADZ1"/>
<feature type="region of interest" description="Disordered" evidence="1">
    <location>
        <begin position="22"/>
        <end position="87"/>
    </location>
</feature>
<dbReference type="EMBL" id="KQ965765">
    <property type="protein sequence ID" value="KXS15011.1"/>
    <property type="molecule type" value="Genomic_DNA"/>
</dbReference>